<dbReference type="AlphaFoldDB" id="A0AAD1XPH5"/>
<sequence>MEEELKETKGKLSIVTQKFSQSKKEVNDLKKVNKELLNEVMSLQSNIRQMVPGFSNTGSSFPLFNELLNEVSEFLKCDCQDAFFDLLCPELNLDGVVYFFRKTIEPVLQQIKNYFDPLYATLENAMCLDTVEGPVLNVMKKCYQNNWKKIYSKCFNDTVHKAIMKSIQSTLKLADGVDESINEEITSFVSRLSLICFKMYICDPCLVFDMSIMGQAASSNPTKMDSMDGFIKNGQESIIILPAVYKGAIEKEPVIKPNILPLDYEFP</sequence>
<evidence type="ECO:0000313" key="2">
    <source>
        <dbReference type="EMBL" id="CAI2376571.1"/>
    </source>
</evidence>
<evidence type="ECO:0000313" key="3">
    <source>
        <dbReference type="Proteomes" id="UP001295684"/>
    </source>
</evidence>
<name>A0AAD1XPH5_EUPCR</name>
<protein>
    <submittedName>
        <fullName evidence="2">Uncharacterized protein</fullName>
    </submittedName>
</protein>
<proteinExistence type="predicted"/>
<evidence type="ECO:0000256" key="1">
    <source>
        <dbReference type="SAM" id="Coils"/>
    </source>
</evidence>
<feature type="coiled-coil region" evidence="1">
    <location>
        <begin position="19"/>
        <end position="46"/>
    </location>
</feature>
<accession>A0AAD1XPH5</accession>
<reference evidence="2" key="1">
    <citation type="submission" date="2023-07" db="EMBL/GenBank/DDBJ databases">
        <authorList>
            <consortium name="AG Swart"/>
            <person name="Singh M."/>
            <person name="Singh A."/>
            <person name="Seah K."/>
            <person name="Emmerich C."/>
        </authorList>
    </citation>
    <scope>NUCLEOTIDE SEQUENCE</scope>
    <source>
        <strain evidence="2">DP1</strain>
    </source>
</reference>
<organism evidence="2 3">
    <name type="scientific">Euplotes crassus</name>
    <dbReference type="NCBI Taxonomy" id="5936"/>
    <lineage>
        <taxon>Eukaryota</taxon>
        <taxon>Sar</taxon>
        <taxon>Alveolata</taxon>
        <taxon>Ciliophora</taxon>
        <taxon>Intramacronucleata</taxon>
        <taxon>Spirotrichea</taxon>
        <taxon>Hypotrichia</taxon>
        <taxon>Euplotida</taxon>
        <taxon>Euplotidae</taxon>
        <taxon>Moneuplotes</taxon>
    </lineage>
</organism>
<comment type="caution">
    <text evidence="2">The sequence shown here is derived from an EMBL/GenBank/DDBJ whole genome shotgun (WGS) entry which is preliminary data.</text>
</comment>
<keyword evidence="3" id="KW-1185">Reference proteome</keyword>
<dbReference type="Proteomes" id="UP001295684">
    <property type="component" value="Unassembled WGS sequence"/>
</dbReference>
<dbReference type="EMBL" id="CAMPGE010018136">
    <property type="protein sequence ID" value="CAI2376571.1"/>
    <property type="molecule type" value="Genomic_DNA"/>
</dbReference>
<keyword evidence="1" id="KW-0175">Coiled coil</keyword>
<gene>
    <name evidence="2" type="ORF">ECRASSUSDP1_LOCUS17941</name>
</gene>